<dbReference type="EMBL" id="JACSDZ010000005">
    <property type="protein sequence ID" value="KAF7403536.1"/>
    <property type="molecule type" value="Genomic_DNA"/>
</dbReference>
<sequence length="83" mass="9052">MPRTKLDDDNDVDDNDDDDDDDDDNEETSTDNNENTVARSVKPSIGLDRSSSSTVSAASNDLDSPVGFHGYNNVDLASGWLMR</sequence>
<proteinExistence type="predicted"/>
<accession>A0A834KB77</accession>
<feature type="compositionally biased region" description="Low complexity" evidence="1">
    <location>
        <begin position="50"/>
        <end position="59"/>
    </location>
</feature>
<protein>
    <submittedName>
        <fullName evidence="2">Uncharacterized protein</fullName>
    </submittedName>
</protein>
<feature type="compositionally biased region" description="Acidic residues" evidence="1">
    <location>
        <begin position="8"/>
        <end position="29"/>
    </location>
</feature>
<evidence type="ECO:0000313" key="2">
    <source>
        <dbReference type="EMBL" id="KAF7403536.1"/>
    </source>
</evidence>
<dbReference type="Proteomes" id="UP000617340">
    <property type="component" value="Unassembled WGS sequence"/>
</dbReference>
<evidence type="ECO:0000256" key="1">
    <source>
        <dbReference type="SAM" id="MobiDB-lite"/>
    </source>
</evidence>
<dbReference type="AlphaFoldDB" id="A0A834KB77"/>
<evidence type="ECO:0000313" key="3">
    <source>
        <dbReference type="Proteomes" id="UP000617340"/>
    </source>
</evidence>
<name>A0A834KB77_VESGE</name>
<keyword evidence="3" id="KW-1185">Reference proteome</keyword>
<gene>
    <name evidence="2" type="ORF">HZH68_006330</name>
</gene>
<reference evidence="2" key="1">
    <citation type="journal article" date="2020" name="G3 (Bethesda)">
        <title>High-Quality Assemblies for Three Invasive Social Wasps from the &lt;i&gt;Vespula&lt;/i&gt; Genus.</title>
        <authorList>
            <person name="Harrop T.W.R."/>
            <person name="Guhlin J."/>
            <person name="McLaughlin G.M."/>
            <person name="Permina E."/>
            <person name="Stockwell P."/>
            <person name="Gilligan J."/>
            <person name="Le Lec M.F."/>
            <person name="Gruber M.A.M."/>
            <person name="Quinn O."/>
            <person name="Lovegrove M."/>
            <person name="Duncan E.J."/>
            <person name="Remnant E.J."/>
            <person name="Van Eeckhoven J."/>
            <person name="Graham B."/>
            <person name="Knapp R.A."/>
            <person name="Langford K.W."/>
            <person name="Kronenberg Z."/>
            <person name="Press M.O."/>
            <person name="Eacker S.M."/>
            <person name="Wilson-Rankin E.E."/>
            <person name="Purcell J."/>
            <person name="Lester P.J."/>
            <person name="Dearden P.K."/>
        </authorList>
    </citation>
    <scope>NUCLEOTIDE SEQUENCE</scope>
    <source>
        <strain evidence="2">Linc-1</strain>
    </source>
</reference>
<organism evidence="2 3">
    <name type="scientific">Vespula germanica</name>
    <name type="common">German yellow jacket</name>
    <name type="synonym">Paravespula germanica</name>
    <dbReference type="NCBI Taxonomy" id="30212"/>
    <lineage>
        <taxon>Eukaryota</taxon>
        <taxon>Metazoa</taxon>
        <taxon>Ecdysozoa</taxon>
        <taxon>Arthropoda</taxon>
        <taxon>Hexapoda</taxon>
        <taxon>Insecta</taxon>
        <taxon>Pterygota</taxon>
        <taxon>Neoptera</taxon>
        <taxon>Endopterygota</taxon>
        <taxon>Hymenoptera</taxon>
        <taxon>Apocrita</taxon>
        <taxon>Aculeata</taxon>
        <taxon>Vespoidea</taxon>
        <taxon>Vespidae</taxon>
        <taxon>Vespinae</taxon>
        <taxon>Vespula</taxon>
    </lineage>
</organism>
<feature type="region of interest" description="Disordered" evidence="1">
    <location>
        <begin position="1"/>
        <end position="83"/>
    </location>
</feature>
<comment type="caution">
    <text evidence="2">The sequence shown here is derived from an EMBL/GenBank/DDBJ whole genome shotgun (WGS) entry which is preliminary data.</text>
</comment>